<feature type="region of interest" description="Disordered" evidence="1">
    <location>
        <begin position="27"/>
        <end position="50"/>
    </location>
</feature>
<dbReference type="Proteomes" id="UP000636479">
    <property type="component" value="Unassembled WGS sequence"/>
</dbReference>
<organism evidence="2 3">
    <name type="scientific">Mycena indigotica</name>
    <dbReference type="NCBI Taxonomy" id="2126181"/>
    <lineage>
        <taxon>Eukaryota</taxon>
        <taxon>Fungi</taxon>
        <taxon>Dikarya</taxon>
        <taxon>Basidiomycota</taxon>
        <taxon>Agaricomycotina</taxon>
        <taxon>Agaricomycetes</taxon>
        <taxon>Agaricomycetidae</taxon>
        <taxon>Agaricales</taxon>
        <taxon>Marasmiineae</taxon>
        <taxon>Mycenaceae</taxon>
        <taxon>Mycena</taxon>
    </lineage>
</organism>
<dbReference type="GeneID" id="59350144"/>
<evidence type="ECO:0000313" key="3">
    <source>
        <dbReference type="Proteomes" id="UP000636479"/>
    </source>
</evidence>
<accession>A0A8H6W180</accession>
<dbReference type="AlphaFoldDB" id="A0A8H6W180"/>
<keyword evidence="3" id="KW-1185">Reference proteome</keyword>
<evidence type="ECO:0000313" key="2">
    <source>
        <dbReference type="EMBL" id="KAF7295659.1"/>
    </source>
</evidence>
<reference evidence="2" key="1">
    <citation type="submission" date="2020-05" db="EMBL/GenBank/DDBJ databases">
        <title>Mycena genomes resolve the evolution of fungal bioluminescence.</title>
        <authorList>
            <person name="Tsai I.J."/>
        </authorList>
    </citation>
    <scope>NUCLEOTIDE SEQUENCE</scope>
    <source>
        <strain evidence="2">171206Taipei</strain>
    </source>
</reference>
<proteinExistence type="predicted"/>
<dbReference type="RefSeq" id="XP_037217022.1">
    <property type="nucleotide sequence ID" value="XM_037367628.1"/>
</dbReference>
<evidence type="ECO:0000256" key="1">
    <source>
        <dbReference type="SAM" id="MobiDB-lite"/>
    </source>
</evidence>
<feature type="compositionally biased region" description="Basic residues" evidence="1">
    <location>
        <begin position="156"/>
        <end position="165"/>
    </location>
</feature>
<dbReference type="EMBL" id="JACAZF010000009">
    <property type="protein sequence ID" value="KAF7295659.1"/>
    <property type="molecule type" value="Genomic_DNA"/>
</dbReference>
<feature type="compositionally biased region" description="Basic residues" evidence="1">
    <location>
        <begin position="35"/>
        <end position="50"/>
    </location>
</feature>
<name>A0A8H6W180_9AGAR</name>
<comment type="caution">
    <text evidence="2">The sequence shown here is derived from an EMBL/GenBank/DDBJ whole genome shotgun (WGS) entry which is preliminary data.</text>
</comment>
<sequence>MSLANFDFTFTFFPVVFPRVSPHVQDEYGLPKPPRPQHRRSQGVKATRKRHLPPVVTLGKRTCPVSDGPPKKRVRQCFPEPLPEEFLEQVAALSLAPADVEMTDVEVDNLCTLLGHLTVQEVVTTPPPTKPPRKHRRSDNKENEDPASLTSSRSGGVKRHGRARARATDPYSVL</sequence>
<gene>
    <name evidence="2" type="ORF">MIND_01106100</name>
</gene>
<feature type="region of interest" description="Disordered" evidence="1">
    <location>
        <begin position="122"/>
        <end position="174"/>
    </location>
</feature>
<protein>
    <submittedName>
        <fullName evidence="2">Uncharacterized protein</fullName>
    </submittedName>
</protein>